<sequence>MNSPELTIYYDGSCPLCRREIAFYRRLPGAERLDWMDVSAGAPLGEGLSCDAAMRRFHVREAGGRLLSGGAAFARLWRALPGWRTLGWCLAWPPMSWRLELAYRAFLPLRPRLQRLAKRWWRDADRSLQ</sequence>
<dbReference type="Proteomes" id="UP000238589">
    <property type="component" value="Unassembled WGS sequence"/>
</dbReference>
<dbReference type="InterPro" id="IPR044691">
    <property type="entry name" value="DCC1_Trx"/>
</dbReference>
<evidence type="ECO:0000313" key="2">
    <source>
        <dbReference type="Proteomes" id="UP000238589"/>
    </source>
</evidence>
<dbReference type="OrthoDB" id="5294764at2"/>
<organism evidence="1 2">
    <name type="scientific">Malikia granosa</name>
    <dbReference type="NCBI Taxonomy" id="263067"/>
    <lineage>
        <taxon>Bacteria</taxon>
        <taxon>Pseudomonadati</taxon>
        <taxon>Pseudomonadota</taxon>
        <taxon>Betaproteobacteria</taxon>
        <taxon>Burkholderiales</taxon>
        <taxon>Comamonadaceae</taxon>
        <taxon>Malikia</taxon>
    </lineage>
</organism>
<protein>
    <submittedName>
        <fullName evidence="1">DUF393 domain-containing protein</fullName>
    </submittedName>
</protein>
<dbReference type="PANTHER" id="PTHR34290">
    <property type="entry name" value="SI:CH73-390P7.2"/>
    <property type="match status" value="1"/>
</dbReference>
<dbReference type="EMBL" id="PVLQ01000016">
    <property type="protein sequence ID" value="PRD66187.1"/>
    <property type="molecule type" value="Genomic_DNA"/>
</dbReference>
<gene>
    <name evidence="1" type="ORF">C6P64_05380</name>
</gene>
<comment type="caution">
    <text evidence="1">The sequence shown here is derived from an EMBL/GenBank/DDBJ whole genome shotgun (WGS) entry which is preliminary data.</text>
</comment>
<dbReference type="Pfam" id="PF04134">
    <property type="entry name" value="DCC1-like"/>
    <property type="match status" value="1"/>
</dbReference>
<proteinExistence type="predicted"/>
<reference evidence="1 2" key="1">
    <citation type="submission" date="2018-03" db="EMBL/GenBank/DDBJ databases">
        <title>Comparative genomics illustrates the genes involved in a hyperalkaliphilic mechanisms of Serpentinomonas isolated from highly-alkaline calcium-rich serpentinized springs.</title>
        <authorList>
            <person name="Suzuki S."/>
            <person name="Ishii S."/>
            <person name="Walworth N."/>
            <person name="Bird L."/>
            <person name="Kuenen J.G."/>
            <person name="Nealson K.H."/>
        </authorList>
    </citation>
    <scope>NUCLEOTIDE SEQUENCE [LARGE SCALE GENOMIC DNA]</scope>
    <source>
        <strain evidence="1 2">P1</strain>
    </source>
</reference>
<name>A0A2S9K6Z5_9BURK</name>
<dbReference type="PANTHER" id="PTHR34290:SF2">
    <property type="entry name" value="OS04G0668800 PROTEIN"/>
    <property type="match status" value="1"/>
</dbReference>
<accession>A0A2S9K6Z5</accession>
<evidence type="ECO:0000313" key="1">
    <source>
        <dbReference type="EMBL" id="PRD66187.1"/>
    </source>
</evidence>
<dbReference type="RefSeq" id="WP_105747574.1">
    <property type="nucleotide sequence ID" value="NZ_PVLQ01000016.1"/>
</dbReference>
<dbReference type="AlphaFoldDB" id="A0A2S9K6Z5"/>
<keyword evidence="2" id="KW-1185">Reference proteome</keyword>
<dbReference type="InterPro" id="IPR007263">
    <property type="entry name" value="DCC1-like"/>
</dbReference>
<dbReference type="GO" id="GO:0015035">
    <property type="term" value="F:protein-disulfide reductase activity"/>
    <property type="evidence" value="ECO:0007669"/>
    <property type="project" value="InterPro"/>
</dbReference>